<evidence type="ECO:0000256" key="8">
    <source>
        <dbReference type="PIRNR" id="PIRNR016661"/>
    </source>
</evidence>
<comment type="similarity">
    <text evidence="2 8">Belongs to the BioY family.</text>
</comment>
<feature type="transmembrane region" description="Helical" evidence="9">
    <location>
        <begin position="152"/>
        <end position="173"/>
    </location>
</feature>
<evidence type="ECO:0000256" key="4">
    <source>
        <dbReference type="ARBA" id="ARBA00022475"/>
    </source>
</evidence>
<evidence type="ECO:0000256" key="7">
    <source>
        <dbReference type="ARBA" id="ARBA00023136"/>
    </source>
</evidence>
<feature type="transmembrane region" description="Helical" evidence="9">
    <location>
        <begin position="59"/>
        <end position="76"/>
    </location>
</feature>
<evidence type="ECO:0000256" key="6">
    <source>
        <dbReference type="ARBA" id="ARBA00022989"/>
    </source>
</evidence>
<evidence type="ECO:0000256" key="2">
    <source>
        <dbReference type="ARBA" id="ARBA00010692"/>
    </source>
</evidence>
<keyword evidence="3 8" id="KW-0813">Transport</keyword>
<dbReference type="InterPro" id="IPR003784">
    <property type="entry name" value="BioY"/>
</dbReference>
<dbReference type="GO" id="GO:0015225">
    <property type="term" value="F:biotin transmembrane transporter activity"/>
    <property type="evidence" value="ECO:0007669"/>
    <property type="project" value="UniProtKB-UniRule"/>
</dbReference>
<dbReference type="PANTHER" id="PTHR34295:SF4">
    <property type="entry name" value="BIOTIN TRANSPORTER BIOY-RELATED"/>
    <property type="match status" value="1"/>
</dbReference>
<dbReference type="PANTHER" id="PTHR34295">
    <property type="entry name" value="BIOTIN TRANSPORTER BIOY"/>
    <property type="match status" value="1"/>
</dbReference>
<name>A0A1H1T598_9MICO</name>
<gene>
    <name evidence="10" type="ORF">SAMN04489809_2111</name>
</gene>
<dbReference type="eggNOG" id="COG1268">
    <property type="taxonomic scope" value="Bacteria"/>
</dbReference>
<evidence type="ECO:0000313" key="10">
    <source>
        <dbReference type="EMBL" id="SDS55293.1"/>
    </source>
</evidence>
<feature type="transmembrane region" description="Helical" evidence="9">
    <location>
        <begin position="118"/>
        <end position="140"/>
    </location>
</feature>
<feature type="transmembrane region" description="Helical" evidence="9">
    <location>
        <begin position="12"/>
        <end position="30"/>
    </location>
</feature>
<evidence type="ECO:0000256" key="1">
    <source>
        <dbReference type="ARBA" id="ARBA00004651"/>
    </source>
</evidence>
<sequence>MASTPRDTSATLGRVAVFAALIIVLGTVVVPLPGGVPITGQTLAVMLAGLVLGPRVAPWSVALVLLLAAVGLPVLAGGRGGLGVFVGPTAGYLLGWIVGVVVIGLLMRTGRPTWWRTALAAFVGGVLVVYAFGIPVQALVTGVPLDLTALSTLAFLPGDLIKVTAATLIVMALRRAYPRAFADPRTVPSVVA</sequence>
<keyword evidence="6 9" id="KW-1133">Transmembrane helix</keyword>
<dbReference type="Gene3D" id="1.10.1760.20">
    <property type="match status" value="1"/>
</dbReference>
<keyword evidence="4 8" id="KW-1003">Cell membrane</keyword>
<dbReference type="Proteomes" id="UP000182126">
    <property type="component" value="Chromosome I"/>
</dbReference>
<evidence type="ECO:0000256" key="9">
    <source>
        <dbReference type="SAM" id="Phobius"/>
    </source>
</evidence>
<protein>
    <recommendedName>
        <fullName evidence="8">Biotin transporter</fullName>
    </recommendedName>
</protein>
<dbReference type="GeneID" id="36298799"/>
<comment type="subcellular location">
    <subcellularLocation>
        <location evidence="1 8">Cell membrane</location>
        <topology evidence="1 8">Multi-pass membrane protein</topology>
    </subcellularLocation>
</comment>
<evidence type="ECO:0000256" key="3">
    <source>
        <dbReference type="ARBA" id="ARBA00022448"/>
    </source>
</evidence>
<reference evidence="10 11" key="1">
    <citation type="submission" date="2016-10" db="EMBL/GenBank/DDBJ databases">
        <authorList>
            <person name="de Groot N.N."/>
        </authorList>
    </citation>
    <scope>NUCLEOTIDE SEQUENCE [LARGE SCALE GENOMIC DNA]</scope>
    <source>
        <strain evidence="10 11">DSM 15019</strain>
    </source>
</reference>
<dbReference type="RefSeq" id="WP_060922323.1">
    <property type="nucleotide sequence ID" value="NZ_CBDRLI010000001.1"/>
</dbReference>
<dbReference type="AlphaFoldDB" id="A0A1H1T598"/>
<evidence type="ECO:0000313" key="11">
    <source>
        <dbReference type="Proteomes" id="UP000182126"/>
    </source>
</evidence>
<accession>A0A1H1T598</accession>
<proteinExistence type="inferred from homology"/>
<dbReference type="EMBL" id="LT629770">
    <property type="protein sequence ID" value="SDS55293.1"/>
    <property type="molecule type" value="Genomic_DNA"/>
</dbReference>
<organism evidence="10 11">
    <name type="scientific">Microbacterium paraoxydans</name>
    <dbReference type="NCBI Taxonomy" id="199592"/>
    <lineage>
        <taxon>Bacteria</taxon>
        <taxon>Bacillati</taxon>
        <taxon>Actinomycetota</taxon>
        <taxon>Actinomycetes</taxon>
        <taxon>Micrococcales</taxon>
        <taxon>Microbacteriaceae</taxon>
        <taxon>Microbacterium</taxon>
    </lineage>
</organism>
<evidence type="ECO:0000256" key="5">
    <source>
        <dbReference type="ARBA" id="ARBA00022692"/>
    </source>
</evidence>
<dbReference type="GO" id="GO:0005886">
    <property type="term" value="C:plasma membrane"/>
    <property type="evidence" value="ECO:0007669"/>
    <property type="project" value="UniProtKB-SubCell"/>
</dbReference>
<keyword evidence="7 8" id="KW-0472">Membrane</keyword>
<keyword evidence="5 9" id="KW-0812">Transmembrane</keyword>
<feature type="transmembrane region" description="Helical" evidence="9">
    <location>
        <begin position="82"/>
        <end position="106"/>
    </location>
</feature>
<dbReference type="PIRSF" id="PIRSF016661">
    <property type="entry name" value="BioY"/>
    <property type="match status" value="1"/>
</dbReference>
<dbReference type="Pfam" id="PF02632">
    <property type="entry name" value="BioY"/>
    <property type="match status" value="1"/>
</dbReference>